<protein>
    <submittedName>
        <fullName evidence="4">Malate dehydrogenase</fullName>
    </submittedName>
</protein>
<dbReference type="EMBL" id="NEVK01000004">
    <property type="protein sequence ID" value="OZI22753.1"/>
    <property type="molecule type" value="Genomic_DNA"/>
</dbReference>
<sequence>MHSQETSVQSSGNDFVTRVRAEQVREQILMVLVAWGMAHDLAALTAGLMAETDLLGIDSHGISMLPSYESKLHAGTLRIDARPRLVREAASTALLDGMGGLGYPAAAQGMQLAVDKALEYGVGAVSVRNSHHFGAAGVYARMAAQRGVVGLVTSSATTLIMVPTHGSMPVLGTNPIAFAAPAAQNDPFVLDMATTTVAANKVKVYEFHDKALPAGWAVDGQGHSVTDPTQAMQYIFDRPEGGLTPLGGTPDMSSHKGYGLAVMAQLLGGTLGGSAMAARHARTRRPGDPDDIGHFFLALNPDAFRESGSFEDEVDDVLDTLRDTPPADPTQPVLVAGDPEAAERDRRLREGIPLPAALDQRLRAICQRSNVPYLLGA</sequence>
<dbReference type="GO" id="GO:0016491">
    <property type="term" value="F:oxidoreductase activity"/>
    <property type="evidence" value="ECO:0007669"/>
    <property type="project" value="UniProtKB-KW"/>
</dbReference>
<keyword evidence="5" id="KW-1185">Reference proteome</keyword>
<keyword evidence="2" id="KW-0560">Oxidoreductase</keyword>
<organism evidence="4 5">
    <name type="scientific">Bordetella genomosp. 7</name>
    <dbReference type="NCBI Taxonomy" id="1416805"/>
    <lineage>
        <taxon>Bacteria</taxon>
        <taxon>Pseudomonadati</taxon>
        <taxon>Pseudomonadota</taxon>
        <taxon>Betaproteobacteria</taxon>
        <taxon>Burkholderiales</taxon>
        <taxon>Alcaligenaceae</taxon>
        <taxon>Bordetella</taxon>
    </lineage>
</organism>
<dbReference type="AlphaFoldDB" id="A0A261REJ3"/>
<evidence type="ECO:0000313" key="5">
    <source>
        <dbReference type="Proteomes" id="UP000216947"/>
    </source>
</evidence>
<name>A0A261REJ3_9BORD</name>
<dbReference type="Gene3D" id="1.10.1530.10">
    <property type="match status" value="1"/>
</dbReference>
<evidence type="ECO:0000256" key="3">
    <source>
        <dbReference type="SAM" id="MobiDB-lite"/>
    </source>
</evidence>
<dbReference type="Gene3D" id="3.30.1370.60">
    <property type="entry name" value="Hypothetical oxidoreductase yiak, domain 2"/>
    <property type="match status" value="1"/>
</dbReference>
<comment type="similarity">
    <text evidence="1">Belongs to the LDH2/MDH2 oxidoreductase family.</text>
</comment>
<dbReference type="InterPro" id="IPR036111">
    <property type="entry name" value="Mal/L-sulfo/L-lacto_DH-like_sf"/>
</dbReference>
<evidence type="ECO:0000313" key="4">
    <source>
        <dbReference type="EMBL" id="OZI22753.1"/>
    </source>
</evidence>
<reference evidence="5" key="1">
    <citation type="submission" date="2017-05" db="EMBL/GenBank/DDBJ databases">
        <title>Complete and WGS of Bordetella genogroups.</title>
        <authorList>
            <person name="Spilker T."/>
            <person name="Lipuma J."/>
        </authorList>
    </citation>
    <scope>NUCLEOTIDE SEQUENCE [LARGE SCALE GENOMIC DNA]</scope>
    <source>
        <strain evidence="5">AU18089</strain>
    </source>
</reference>
<dbReference type="InterPro" id="IPR043143">
    <property type="entry name" value="Mal/L-sulf/L-lact_DH-like_NADP"/>
</dbReference>
<dbReference type="InterPro" id="IPR003767">
    <property type="entry name" value="Malate/L-lactate_DH-like"/>
</dbReference>
<dbReference type="Proteomes" id="UP000216947">
    <property type="component" value="Unassembled WGS sequence"/>
</dbReference>
<feature type="region of interest" description="Disordered" evidence="3">
    <location>
        <begin position="319"/>
        <end position="342"/>
    </location>
</feature>
<evidence type="ECO:0000256" key="2">
    <source>
        <dbReference type="ARBA" id="ARBA00023002"/>
    </source>
</evidence>
<evidence type="ECO:0000256" key="1">
    <source>
        <dbReference type="ARBA" id="ARBA00006056"/>
    </source>
</evidence>
<dbReference type="SUPFAM" id="SSF89733">
    <property type="entry name" value="L-sulfolactate dehydrogenase-like"/>
    <property type="match status" value="1"/>
</dbReference>
<dbReference type="OrthoDB" id="924592at2"/>
<accession>A0A261REJ3</accession>
<dbReference type="PANTHER" id="PTHR11091:SF0">
    <property type="entry name" value="MALATE DEHYDROGENASE"/>
    <property type="match status" value="1"/>
</dbReference>
<comment type="caution">
    <text evidence="4">The sequence shown here is derived from an EMBL/GenBank/DDBJ whole genome shotgun (WGS) entry which is preliminary data.</text>
</comment>
<proteinExistence type="inferred from homology"/>
<dbReference type="PANTHER" id="PTHR11091">
    <property type="entry name" value="OXIDOREDUCTASE-RELATED"/>
    <property type="match status" value="1"/>
</dbReference>
<gene>
    <name evidence="4" type="ORF">CAL19_09585</name>
</gene>
<dbReference type="Pfam" id="PF02615">
    <property type="entry name" value="Ldh_2"/>
    <property type="match status" value="1"/>
</dbReference>
<dbReference type="InterPro" id="IPR043144">
    <property type="entry name" value="Mal/L-sulf/L-lact_DH-like_ah"/>
</dbReference>